<name>A0ABR2C516_9ROSI</name>
<evidence type="ECO:0008006" key="3">
    <source>
        <dbReference type="Google" id="ProtNLM"/>
    </source>
</evidence>
<dbReference type="Proteomes" id="UP001472677">
    <property type="component" value="Unassembled WGS sequence"/>
</dbReference>
<evidence type="ECO:0000313" key="2">
    <source>
        <dbReference type="Proteomes" id="UP001472677"/>
    </source>
</evidence>
<proteinExistence type="predicted"/>
<organism evidence="1 2">
    <name type="scientific">Hibiscus sabdariffa</name>
    <name type="common">roselle</name>
    <dbReference type="NCBI Taxonomy" id="183260"/>
    <lineage>
        <taxon>Eukaryota</taxon>
        <taxon>Viridiplantae</taxon>
        <taxon>Streptophyta</taxon>
        <taxon>Embryophyta</taxon>
        <taxon>Tracheophyta</taxon>
        <taxon>Spermatophyta</taxon>
        <taxon>Magnoliopsida</taxon>
        <taxon>eudicotyledons</taxon>
        <taxon>Gunneridae</taxon>
        <taxon>Pentapetalae</taxon>
        <taxon>rosids</taxon>
        <taxon>malvids</taxon>
        <taxon>Malvales</taxon>
        <taxon>Malvaceae</taxon>
        <taxon>Malvoideae</taxon>
        <taxon>Hibiscus</taxon>
    </lineage>
</organism>
<gene>
    <name evidence="1" type="ORF">V6N12_057420</name>
</gene>
<reference evidence="1 2" key="1">
    <citation type="journal article" date="2024" name="G3 (Bethesda)">
        <title>Genome assembly of Hibiscus sabdariffa L. provides insights into metabolisms of medicinal natural products.</title>
        <authorList>
            <person name="Kim T."/>
        </authorList>
    </citation>
    <scope>NUCLEOTIDE SEQUENCE [LARGE SCALE GENOMIC DNA]</scope>
    <source>
        <strain evidence="1">TK-2024</strain>
        <tissue evidence="1">Old leaves</tissue>
    </source>
</reference>
<comment type="caution">
    <text evidence="1">The sequence shown here is derived from an EMBL/GenBank/DDBJ whole genome shotgun (WGS) entry which is preliminary data.</text>
</comment>
<dbReference type="EMBL" id="JBBPBM010000066">
    <property type="protein sequence ID" value="KAK8514518.1"/>
    <property type="molecule type" value="Genomic_DNA"/>
</dbReference>
<sequence>MHALFWCKASREDVFLNDENWWENRLLCFTSDCNIPYWPSLSLGEIKFNVDGAASVGSASCGGVLRTSEEKFVRCSRRWCLFLKQIL</sequence>
<accession>A0ABR2C516</accession>
<evidence type="ECO:0000313" key="1">
    <source>
        <dbReference type="EMBL" id="KAK8514518.1"/>
    </source>
</evidence>
<protein>
    <recommendedName>
        <fullName evidence="3">RNase H type-1 domain-containing protein</fullName>
    </recommendedName>
</protein>
<keyword evidence="2" id="KW-1185">Reference proteome</keyword>